<evidence type="ECO:0000313" key="5">
    <source>
        <dbReference type="Proteomes" id="UP000255460"/>
    </source>
</evidence>
<keyword evidence="4" id="KW-0560">Oxidoreductase</keyword>
<dbReference type="InterPro" id="IPR016164">
    <property type="entry name" value="FAD-linked_Oxase-like_C"/>
</dbReference>
<sequence>MSVRRRKAAKRFLHRFAAAGAAIRYQAVHSDEVEDILALDIALRRNDTEWYEHLPPEIDSQLGAQALLRPFYVLCLPSGLHSEKSVDVHALKEQMLELLQQRGAQYPAEHNVGHLYKAPETLQKFYRENDPTNSMNPGIGKTSKRKKLAGSGVKITGWQEYRHPNSLNRSVPSAPPPFGRLFVFYSSTLLPAQASLYRFQSRYAGGWHRQNGYICQTRPSLPAPPVYY</sequence>
<dbReference type="GO" id="GO:0050660">
    <property type="term" value="F:flavin adenine dinucleotide binding"/>
    <property type="evidence" value="ECO:0007669"/>
    <property type="project" value="InterPro"/>
</dbReference>
<name>A0A376KR20_ECOLX</name>
<dbReference type="AlphaFoldDB" id="A0A376KR20"/>
<evidence type="ECO:0000259" key="3">
    <source>
        <dbReference type="Pfam" id="PF09330"/>
    </source>
</evidence>
<organism evidence="4 5">
    <name type="scientific">Escherichia coli</name>
    <dbReference type="NCBI Taxonomy" id="562"/>
    <lineage>
        <taxon>Bacteria</taxon>
        <taxon>Pseudomonadati</taxon>
        <taxon>Pseudomonadota</taxon>
        <taxon>Gammaproteobacteria</taxon>
        <taxon>Enterobacterales</taxon>
        <taxon>Enterobacteriaceae</taxon>
        <taxon>Escherichia</taxon>
    </lineage>
</organism>
<feature type="domain" description="D-lactate dehydrogenase membrane binding C-terminal" evidence="3">
    <location>
        <begin position="6"/>
        <end position="147"/>
    </location>
</feature>
<dbReference type="Gene3D" id="3.30.1370.20">
    <property type="entry name" value="D-lactate dehydrogenase, cap domain, subdomain 2"/>
    <property type="match status" value="1"/>
</dbReference>
<protein>
    <submittedName>
        <fullName evidence="4">D-lactate dehydrogenase</fullName>
        <ecNumber evidence="4">1.1.1.28</ecNumber>
    </submittedName>
</protein>
<dbReference type="EMBL" id="UFZQ01000001">
    <property type="protein sequence ID" value="STE85145.1"/>
    <property type="molecule type" value="Genomic_DNA"/>
</dbReference>
<keyword evidence="1" id="KW-0285">Flavoprotein</keyword>
<evidence type="ECO:0000313" key="4">
    <source>
        <dbReference type="EMBL" id="STE85145.1"/>
    </source>
</evidence>
<accession>A0A376KR20</accession>
<gene>
    <name evidence="4" type="primary">dld_1</name>
    <name evidence="4" type="ORF">NCTC10418_02737</name>
</gene>
<dbReference type="GO" id="GO:0006089">
    <property type="term" value="P:lactate metabolic process"/>
    <property type="evidence" value="ECO:0007669"/>
    <property type="project" value="InterPro"/>
</dbReference>
<dbReference type="Pfam" id="PF09330">
    <property type="entry name" value="Lact-deh-memb"/>
    <property type="match status" value="1"/>
</dbReference>
<evidence type="ECO:0000256" key="1">
    <source>
        <dbReference type="ARBA" id="ARBA00022630"/>
    </source>
</evidence>
<keyword evidence="2" id="KW-0274">FAD</keyword>
<dbReference type="Proteomes" id="UP000255460">
    <property type="component" value="Unassembled WGS sequence"/>
</dbReference>
<reference evidence="4 5" key="1">
    <citation type="submission" date="2018-06" db="EMBL/GenBank/DDBJ databases">
        <authorList>
            <consortium name="Pathogen Informatics"/>
            <person name="Doyle S."/>
        </authorList>
    </citation>
    <scope>NUCLEOTIDE SEQUENCE [LARGE SCALE GENOMIC DNA]</scope>
    <source>
        <strain evidence="4 5">NCTC10418</strain>
    </source>
</reference>
<dbReference type="EC" id="1.1.1.28" evidence="4"/>
<dbReference type="GO" id="GO:0055085">
    <property type="term" value="P:transmembrane transport"/>
    <property type="evidence" value="ECO:0007669"/>
    <property type="project" value="InterPro"/>
</dbReference>
<dbReference type="InterPro" id="IPR016173">
    <property type="entry name" value="D-lactate_DH_C-sub2"/>
</dbReference>
<proteinExistence type="predicted"/>
<evidence type="ECO:0000256" key="2">
    <source>
        <dbReference type="ARBA" id="ARBA00022827"/>
    </source>
</evidence>
<dbReference type="InterPro" id="IPR015409">
    <property type="entry name" value="Lactate_DH_C"/>
</dbReference>
<dbReference type="SUPFAM" id="SSF55103">
    <property type="entry name" value="FAD-linked oxidases, C-terminal domain"/>
    <property type="match status" value="1"/>
</dbReference>
<dbReference type="GO" id="GO:0008720">
    <property type="term" value="F:D-lactate dehydrogenase (NAD+) activity"/>
    <property type="evidence" value="ECO:0007669"/>
    <property type="project" value="UniProtKB-EC"/>
</dbReference>